<accession>A0ABY0FS75</accession>
<comment type="caution">
    <text evidence="2">The sequence shown here is derived from an EMBL/GenBank/DDBJ whole genome shotgun (WGS) entry which is preliminary data.</text>
</comment>
<evidence type="ECO:0000313" key="3">
    <source>
        <dbReference type="Proteomes" id="UP000293195"/>
    </source>
</evidence>
<dbReference type="PANTHER" id="PTHR24148">
    <property type="entry name" value="ANKYRIN REPEAT DOMAIN-CONTAINING PROTEIN 39 HOMOLOG-RELATED"/>
    <property type="match status" value="1"/>
</dbReference>
<evidence type="ECO:0000259" key="1">
    <source>
        <dbReference type="Pfam" id="PF06985"/>
    </source>
</evidence>
<reference evidence="3" key="1">
    <citation type="journal article" date="2019" name="bioRxiv">
        <title>Genomics, evolutionary history and diagnostics of the Alternaria alternata species group including apple and Asian pear pathotypes.</title>
        <authorList>
            <person name="Armitage A.D."/>
            <person name="Cockerton H.M."/>
            <person name="Sreenivasaprasad S."/>
            <person name="Woodhall J.W."/>
            <person name="Lane C.R."/>
            <person name="Harrison R.J."/>
            <person name="Clarkson J.P."/>
        </authorList>
    </citation>
    <scope>NUCLEOTIDE SEQUENCE [LARGE SCALE GENOMIC DNA]</scope>
    <source>
        <strain evidence="3">FERA 635</strain>
    </source>
</reference>
<proteinExistence type="predicted"/>
<name>A0ABY0FS75_9PLEO</name>
<feature type="domain" description="Heterokaryon incompatibility" evidence="1">
    <location>
        <begin position="53"/>
        <end position="224"/>
    </location>
</feature>
<organism evidence="2 3">
    <name type="scientific">Alternaria tenuissima</name>
    <dbReference type="NCBI Taxonomy" id="119927"/>
    <lineage>
        <taxon>Eukaryota</taxon>
        <taxon>Fungi</taxon>
        <taxon>Dikarya</taxon>
        <taxon>Ascomycota</taxon>
        <taxon>Pezizomycotina</taxon>
        <taxon>Dothideomycetes</taxon>
        <taxon>Pleosporomycetidae</taxon>
        <taxon>Pleosporales</taxon>
        <taxon>Pleosporineae</taxon>
        <taxon>Pleosporaceae</taxon>
        <taxon>Alternaria</taxon>
        <taxon>Alternaria sect. Alternaria</taxon>
        <taxon>Alternaria alternata complex</taxon>
    </lineage>
</organism>
<dbReference type="PANTHER" id="PTHR24148:SF79">
    <property type="entry name" value="HETEROKARYON INCOMPATIBILITY DOMAIN-CONTAINING PROTEIN"/>
    <property type="match status" value="1"/>
</dbReference>
<evidence type="ECO:0000313" key="2">
    <source>
        <dbReference type="EMBL" id="RYN88152.1"/>
    </source>
</evidence>
<dbReference type="EMBL" id="PDXF01000106">
    <property type="protein sequence ID" value="RYN88152.1"/>
    <property type="molecule type" value="Genomic_DNA"/>
</dbReference>
<protein>
    <recommendedName>
        <fullName evidence="1">Heterokaryon incompatibility domain-containing protein</fullName>
    </recommendedName>
</protein>
<gene>
    <name evidence="2" type="ORF">AA0119_g12110</name>
</gene>
<dbReference type="Proteomes" id="UP000293195">
    <property type="component" value="Unassembled WGS sequence"/>
</dbReference>
<sequence length="277" mass="31874">MEAKNQYQHQPLPPLEECDKDLYIRLLELHPGDREGSITCSLIQTRLSQAQPYEALSYCWGVSEQPGTIYVTSGSSSGVSAEGQPLQVSASLIPFLYRTRAHPLYKDEARLLWIDSICINQNDNDEKNVQVANMREIYVRAKHTIIWLGTEADQSSEALKYAFKLSKKLLFQEAEQQKRALSPEEEKEREKLSRLKVTIGDPNLEALFALLDRSYFERTWIIQEAVVSKTTHVVVGDFSQSWFTLIRAFWYLLGTHSWILEFYPGNRMNLLLNLLIS</sequence>
<keyword evidence="3" id="KW-1185">Reference proteome</keyword>
<dbReference type="InterPro" id="IPR010730">
    <property type="entry name" value="HET"/>
</dbReference>
<dbReference type="InterPro" id="IPR052895">
    <property type="entry name" value="HetReg/Transcr_Mod"/>
</dbReference>
<dbReference type="Pfam" id="PF06985">
    <property type="entry name" value="HET"/>
    <property type="match status" value="1"/>
</dbReference>